<dbReference type="AlphaFoldDB" id="A0A2V3UX71"/>
<dbReference type="RefSeq" id="WP_244181866.1">
    <property type="nucleotide sequence ID" value="NZ_QJJM01000009.1"/>
</dbReference>
<dbReference type="InterPro" id="IPR018754">
    <property type="entry name" value="RovC-like_DNA-bd"/>
</dbReference>
<evidence type="ECO:0000259" key="1">
    <source>
        <dbReference type="Pfam" id="PF10074"/>
    </source>
</evidence>
<dbReference type="Proteomes" id="UP000248014">
    <property type="component" value="Unassembled WGS sequence"/>
</dbReference>
<gene>
    <name evidence="2" type="ORF">C7451_109160</name>
</gene>
<feature type="domain" description="T6SS Transcription factor RovC-like DNA binding" evidence="1">
    <location>
        <begin position="54"/>
        <end position="161"/>
    </location>
</feature>
<keyword evidence="3" id="KW-1185">Reference proteome</keyword>
<protein>
    <recommendedName>
        <fullName evidence="1">T6SS Transcription factor RovC-like DNA binding domain-containing protein</fullName>
    </recommendedName>
</protein>
<name>A0A2V3UX71_9SPHN</name>
<dbReference type="EMBL" id="QJJM01000009">
    <property type="protein sequence ID" value="PXW73870.1"/>
    <property type="molecule type" value="Genomic_DNA"/>
</dbReference>
<organism evidence="2 3">
    <name type="scientific">Blastomonas natatoria</name>
    <dbReference type="NCBI Taxonomy" id="34015"/>
    <lineage>
        <taxon>Bacteria</taxon>
        <taxon>Pseudomonadati</taxon>
        <taxon>Pseudomonadota</taxon>
        <taxon>Alphaproteobacteria</taxon>
        <taxon>Sphingomonadales</taxon>
        <taxon>Sphingomonadaceae</taxon>
        <taxon>Blastomonas</taxon>
    </lineage>
</organism>
<proteinExistence type="predicted"/>
<accession>A0A2V3UX71</accession>
<evidence type="ECO:0000313" key="3">
    <source>
        <dbReference type="Proteomes" id="UP000248014"/>
    </source>
</evidence>
<evidence type="ECO:0000313" key="2">
    <source>
        <dbReference type="EMBL" id="PXW73870.1"/>
    </source>
</evidence>
<reference evidence="2 3" key="1">
    <citation type="submission" date="2018-05" db="EMBL/GenBank/DDBJ databases">
        <title>Genomic Encyclopedia of Type Strains, Phase IV (KMG-IV): sequencing the most valuable type-strain genomes for metagenomic binning, comparative biology and taxonomic classification.</title>
        <authorList>
            <person name="Goeker M."/>
        </authorList>
    </citation>
    <scope>NUCLEOTIDE SEQUENCE [LARGE SCALE GENOMIC DNA]</scope>
    <source>
        <strain evidence="2 3">DSM 3183</strain>
    </source>
</reference>
<dbReference type="Pfam" id="PF10074">
    <property type="entry name" value="RovC_DNA-bd"/>
    <property type="match status" value="1"/>
</dbReference>
<sequence length="164" mass="18495">MTGSFNKLTAGKGATVIASHISDQSSHLVLTSSGRRYRLTISTGASDTDPLTYMLPADTFWELRRTAMSAFHEHIHLGRLRQRPVSLDPGPSERWRLVQWLRLLDALPEGVSARELAVDLIARDARHYSAAEWDGSSERKRIGRWHRHALAVRDGGYRRLLNAI</sequence>
<comment type="caution">
    <text evidence="2">The sequence shown here is derived from an EMBL/GenBank/DDBJ whole genome shotgun (WGS) entry which is preliminary data.</text>
</comment>